<dbReference type="PANTHER" id="PTHR30349:SF41">
    <property type="entry name" value="INTEGRASE_RECOMBINASE PROTEIN MJ0367-RELATED"/>
    <property type="match status" value="1"/>
</dbReference>
<dbReference type="Proteomes" id="UP000192335">
    <property type="component" value="Unassembled WGS sequence"/>
</dbReference>
<keyword evidence="3" id="KW-0233">DNA recombination</keyword>
<dbReference type="InterPro" id="IPR011010">
    <property type="entry name" value="DNA_brk_join_enz"/>
</dbReference>
<evidence type="ECO:0000256" key="2">
    <source>
        <dbReference type="ARBA" id="ARBA00023125"/>
    </source>
</evidence>
<dbReference type="GO" id="GO:0015074">
    <property type="term" value="P:DNA integration"/>
    <property type="evidence" value="ECO:0007669"/>
    <property type="project" value="InterPro"/>
</dbReference>
<keyword evidence="2" id="KW-0238">DNA-binding</keyword>
<dbReference type="Gene3D" id="1.10.443.10">
    <property type="entry name" value="Intergrase catalytic core"/>
    <property type="match status" value="1"/>
</dbReference>
<comment type="caution">
    <text evidence="5">The sequence shown here is derived from an EMBL/GenBank/DDBJ whole genome shotgun (WGS) entry which is preliminary data.</text>
</comment>
<dbReference type="InterPro" id="IPR050090">
    <property type="entry name" value="Tyrosine_recombinase_XerCD"/>
</dbReference>
<dbReference type="GO" id="GO:0003677">
    <property type="term" value="F:DNA binding"/>
    <property type="evidence" value="ECO:0007669"/>
    <property type="project" value="UniProtKB-KW"/>
</dbReference>
<dbReference type="GO" id="GO:0006310">
    <property type="term" value="P:DNA recombination"/>
    <property type="evidence" value="ECO:0007669"/>
    <property type="project" value="UniProtKB-KW"/>
</dbReference>
<evidence type="ECO:0000313" key="5">
    <source>
        <dbReference type="EMBL" id="ORC09863.1"/>
    </source>
</evidence>
<dbReference type="CDD" id="cd00397">
    <property type="entry name" value="DNA_BRE_C"/>
    <property type="match status" value="1"/>
</dbReference>
<dbReference type="OrthoDB" id="8421690at2"/>
<dbReference type="InterPro" id="IPR013762">
    <property type="entry name" value="Integrase-like_cat_sf"/>
</dbReference>
<organism evidence="5 6">
    <name type="scientific">Mycobacterium persicum</name>
    <dbReference type="NCBI Taxonomy" id="1487726"/>
    <lineage>
        <taxon>Bacteria</taxon>
        <taxon>Bacillati</taxon>
        <taxon>Actinomycetota</taxon>
        <taxon>Actinomycetes</taxon>
        <taxon>Mycobacteriales</taxon>
        <taxon>Mycobacteriaceae</taxon>
        <taxon>Mycobacterium</taxon>
    </lineage>
</organism>
<dbReference type="RefSeq" id="WP_082275666.1">
    <property type="nucleotide sequence ID" value="NZ_LWCM01000140.1"/>
</dbReference>
<evidence type="ECO:0000313" key="6">
    <source>
        <dbReference type="Proteomes" id="UP000192335"/>
    </source>
</evidence>
<evidence type="ECO:0000259" key="4">
    <source>
        <dbReference type="PROSITE" id="PS51898"/>
    </source>
</evidence>
<feature type="domain" description="Tyr recombinase" evidence="4">
    <location>
        <begin position="1"/>
        <end position="142"/>
    </location>
</feature>
<dbReference type="PANTHER" id="PTHR30349">
    <property type="entry name" value="PHAGE INTEGRASE-RELATED"/>
    <property type="match status" value="1"/>
</dbReference>
<dbReference type="EMBL" id="MWQA01000001">
    <property type="protein sequence ID" value="ORC09863.1"/>
    <property type="molecule type" value="Genomic_DNA"/>
</dbReference>
<dbReference type="PROSITE" id="PS51898">
    <property type="entry name" value="TYR_RECOMBINASE"/>
    <property type="match status" value="1"/>
</dbReference>
<dbReference type="SUPFAM" id="SSF56349">
    <property type="entry name" value="DNA breaking-rejoining enzymes"/>
    <property type="match status" value="1"/>
</dbReference>
<dbReference type="AlphaFoldDB" id="A0A8E2IWS2"/>
<dbReference type="Pfam" id="PF00589">
    <property type="entry name" value="Phage_integrase"/>
    <property type="match status" value="1"/>
</dbReference>
<evidence type="ECO:0000256" key="3">
    <source>
        <dbReference type="ARBA" id="ARBA00023172"/>
    </source>
</evidence>
<proteinExistence type="inferred from homology"/>
<dbReference type="GeneID" id="66601260"/>
<sequence length="244" mass="27063">MRKGEFLGLTRDAITVIGQARWLRTPVGKLHTDRYIPLHPRVDELLAQWLSTHPPQPGSSLMFTDRGRPIPGRRVDNAVQAAARGAGIGHVTPHQLRHTLATQAINNGMSLEAIAALLGHASMSMTMTYARISERTVADEYFAVATHVENLYTETAATLPAEAEGPNMRRLRGETTRLLGNGHCTRPAALDCRYETICETCTHFATTEEHRHTLTNQLANATERDEPRRTVYLQLLNRLDPAGT</sequence>
<protein>
    <recommendedName>
        <fullName evidence="4">Tyr recombinase domain-containing protein</fullName>
    </recommendedName>
</protein>
<evidence type="ECO:0000256" key="1">
    <source>
        <dbReference type="ARBA" id="ARBA00008857"/>
    </source>
</evidence>
<dbReference type="InterPro" id="IPR002104">
    <property type="entry name" value="Integrase_catalytic"/>
</dbReference>
<gene>
    <name evidence="5" type="ORF">B4U45_27955</name>
</gene>
<name>A0A8E2IWS2_9MYCO</name>
<reference evidence="5 6" key="1">
    <citation type="submission" date="2017-02" db="EMBL/GenBank/DDBJ databases">
        <title>Mycobacterium kansasii genomes.</title>
        <authorList>
            <person name="Borowka P."/>
            <person name="Strapagiel D."/>
            <person name="Marciniak B."/>
            <person name="Lach J."/>
            <person name="Bakula Z."/>
            <person name="Van Ingen J."/>
            <person name="Safianowska A."/>
            <person name="Brzostek A."/>
            <person name="Dziadek J."/>
            <person name="Jagielski T."/>
        </authorList>
    </citation>
    <scope>NUCLEOTIDE SEQUENCE [LARGE SCALE GENOMIC DNA]</scope>
    <source>
        <strain evidence="5 6">12MK</strain>
    </source>
</reference>
<accession>A0A8E2IWS2</accession>
<comment type="similarity">
    <text evidence="1">Belongs to the 'phage' integrase family.</text>
</comment>